<keyword evidence="3" id="KW-1185">Reference proteome</keyword>
<dbReference type="GO" id="GO:0016787">
    <property type="term" value="F:hydrolase activity"/>
    <property type="evidence" value="ECO:0007669"/>
    <property type="project" value="UniProtKB-KW"/>
</dbReference>
<dbReference type="EMBL" id="JANEYF010001453">
    <property type="protein sequence ID" value="KAJ8964034.1"/>
    <property type="molecule type" value="Genomic_DNA"/>
</dbReference>
<dbReference type="AlphaFoldDB" id="A0AAV8ZJV6"/>
<dbReference type="InterPro" id="IPR029018">
    <property type="entry name" value="Hex-like_dom2"/>
</dbReference>
<comment type="caution">
    <text evidence="2">The sequence shown here is derived from an EMBL/GenBank/DDBJ whole genome shotgun (WGS) entry which is preliminary data.</text>
</comment>
<organism evidence="2 3">
    <name type="scientific">Rhamnusium bicolor</name>
    <dbReference type="NCBI Taxonomy" id="1586634"/>
    <lineage>
        <taxon>Eukaryota</taxon>
        <taxon>Metazoa</taxon>
        <taxon>Ecdysozoa</taxon>
        <taxon>Arthropoda</taxon>
        <taxon>Hexapoda</taxon>
        <taxon>Insecta</taxon>
        <taxon>Pterygota</taxon>
        <taxon>Neoptera</taxon>
        <taxon>Endopterygota</taxon>
        <taxon>Coleoptera</taxon>
        <taxon>Polyphaga</taxon>
        <taxon>Cucujiformia</taxon>
        <taxon>Chrysomeloidea</taxon>
        <taxon>Cerambycidae</taxon>
        <taxon>Lepturinae</taxon>
        <taxon>Rhagiini</taxon>
        <taxon>Rhamnusium</taxon>
    </lineage>
</organism>
<dbReference type="Proteomes" id="UP001162156">
    <property type="component" value="Unassembled WGS sequence"/>
</dbReference>
<keyword evidence="1" id="KW-0378">Hydrolase</keyword>
<evidence type="ECO:0000256" key="1">
    <source>
        <dbReference type="ARBA" id="ARBA00022801"/>
    </source>
</evidence>
<sequence>MGFQDTLGHIKSQTDAGTQSQAVLDLINRIIPDRASEFSVAVDSSLSSDGKDTFNVIISN</sequence>
<evidence type="ECO:0000313" key="3">
    <source>
        <dbReference type="Proteomes" id="UP001162156"/>
    </source>
</evidence>
<protein>
    <submittedName>
        <fullName evidence="2">Uncharacterized protein</fullName>
    </submittedName>
</protein>
<accession>A0AAV8ZJV6</accession>
<dbReference type="Gene3D" id="3.30.379.10">
    <property type="entry name" value="Chitobiase/beta-hexosaminidase domain 2-like"/>
    <property type="match status" value="1"/>
</dbReference>
<reference evidence="2" key="1">
    <citation type="journal article" date="2023" name="Insect Mol. Biol.">
        <title>Genome sequencing provides insights into the evolution of gene families encoding plant cell wall-degrading enzymes in longhorned beetles.</title>
        <authorList>
            <person name="Shin N.R."/>
            <person name="Okamura Y."/>
            <person name="Kirsch R."/>
            <person name="Pauchet Y."/>
        </authorList>
    </citation>
    <scope>NUCLEOTIDE SEQUENCE</scope>
    <source>
        <strain evidence="2">RBIC_L_NR</strain>
    </source>
</reference>
<evidence type="ECO:0000313" key="2">
    <source>
        <dbReference type="EMBL" id="KAJ8964034.1"/>
    </source>
</evidence>
<proteinExistence type="predicted"/>
<gene>
    <name evidence="2" type="ORF">NQ314_005174</name>
</gene>
<name>A0AAV8ZJV6_9CUCU</name>